<protein>
    <recommendedName>
        <fullName evidence="3">DUF6534 domain-containing protein</fullName>
    </recommendedName>
</protein>
<evidence type="ECO:0000259" key="3">
    <source>
        <dbReference type="Pfam" id="PF20152"/>
    </source>
</evidence>
<dbReference type="EMBL" id="FUEG01000005">
    <property type="protein sequence ID" value="SJL04940.1"/>
    <property type="molecule type" value="Genomic_DNA"/>
</dbReference>
<sequence>MARLPDPLAQILIGATFALILFGIVVFQVWNYFNNFNYKDSGRLKAFVASLFVLDFAATIFLLIWFVFTHVSSNATSHSQNERLYRVLVTTWADDESLMQIYWTLVTGPVLLGIIGPLVITFFALRIHALITRWWVPGVICVLAFASFGDVLSTALQCVILNGISAGGIASGVVGGHMSTFADLGDAKASLGICLVPAAVANIIITGAMSHYLYRRKDKFSLASRTLDTMIQVSIQNGLVTSLLSSAQAILFLCDSGPYYLGRPFLQSLSSFTDAPFLAALSFVMPKVYANMALSALNSRRIVDVKKPEVLAMPSGDYASNAYMPHRTVHETPGVFVNVETTRAHDTDLKDGWGGNLTPSEKEAESPPSSSKDLPVLSEHGCHAQ</sequence>
<dbReference type="Pfam" id="PF20152">
    <property type="entry name" value="DUF6534"/>
    <property type="match status" value="1"/>
</dbReference>
<evidence type="ECO:0000256" key="1">
    <source>
        <dbReference type="SAM" id="MobiDB-lite"/>
    </source>
</evidence>
<evidence type="ECO:0000313" key="5">
    <source>
        <dbReference type="Proteomes" id="UP000219338"/>
    </source>
</evidence>
<proteinExistence type="predicted"/>
<evidence type="ECO:0000256" key="2">
    <source>
        <dbReference type="SAM" id="Phobius"/>
    </source>
</evidence>
<reference evidence="5" key="1">
    <citation type="journal article" date="2017" name="Nat. Ecol. Evol.">
        <title>Genome expansion and lineage-specific genetic innovations in the forest pathogenic fungi Armillaria.</title>
        <authorList>
            <person name="Sipos G."/>
            <person name="Prasanna A.N."/>
            <person name="Walter M.C."/>
            <person name="O'Connor E."/>
            <person name="Balint B."/>
            <person name="Krizsan K."/>
            <person name="Kiss B."/>
            <person name="Hess J."/>
            <person name="Varga T."/>
            <person name="Slot J."/>
            <person name="Riley R."/>
            <person name="Boka B."/>
            <person name="Rigling D."/>
            <person name="Barry K."/>
            <person name="Lee J."/>
            <person name="Mihaltcheva S."/>
            <person name="LaButti K."/>
            <person name="Lipzen A."/>
            <person name="Waldron R."/>
            <person name="Moloney N.M."/>
            <person name="Sperisen C."/>
            <person name="Kredics L."/>
            <person name="Vagvoelgyi C."/>
            <person name="Patrignani A."/>
            <person name="Fitzpatrick D."/>
            <person name="Nagy I."/>
            <person name="Doyle S."/>
            <person name="Anderson J.B."/>
            <person name="Grigoriev I.V."/>
            <person name="Gueldener U."/>
            <person name="Muensterkoetter M."/>
            <person name="Nagy L.G."/>
        </authorList>
    </citation>
    <scope>NUCLEOTIDE SEQUENCE [LARGE SCALE GENOMIC DNA]</scope>
    <source>
        <strain evidence="5">C18/9</strain>
    </source>
</reference>
<gene>
    <name evidence="4" type="ORF">ARMOST_08311</name>
</gene>
<feature type="transmembrane region" description="Helical" evidence="2">
    <location>
        <begin position="101"/>
        <end position="125"/>
    </location>
</feature>
<organism evidence="4 5">
    <name type="scientific">Armillaria ostoyae</name>
    <name type="common">Armillaria root rot fungus</name>
    <dbReference type="NCBI Taxonomy" id="47428"/>
    <lineage>
        <taxon>Eukaryota</taxon>
        <taxon>Fungi</taxon>
        <taxon>Dikarya</taxon>
        <taxon>Basidiomycota</taxon>
        <taxon>Agaricomycotina</taxon>
        <taxon>Agaricomycetes</taxon>
        <taxon>Agaricomycetidae</taxon>
        <taxon>Agaricales</taxon>
        <taxon>Marasmiineae</taxon>
        <taxon>Physalacriaceae</taxon>
        <taxon>Armillaria</taxon>
    </lineage>
</organism>
<dbReference type="OrthoDB" id="2884824at2759"/>
<dbReference type="PANTHER" id="PTHR40465">
    <property type="entry name" value="CHROMOSOME 1, WHOLE GENOME SHOTGUN SEQUENCE"/>
    <property type="match status" value="1"/>
</dbReference>
<feature type="domain" description="DUF6534" evidence="3">
    <location>
        <begin position="198"/>
        <end position="301"/>
    </location>
</feature>
<dbReference type="InterPro" id="IPR045339">
    <property type="entry name" value="DUF6534"/>
</dbReference>
<name>A0A284R896_ARMOS</name>
<keyword evidence="5" id="KW-1185">Reference proteome</keyword>
<keyword evidence="2" id="KW-1133">Transmembrane helix</keyword>
<dbReference type="PANTHER" id="PTHR40465:SF1">
    <property type="entry name" value="DUF6534 DOMAIN-CONTAINING PROTEIN"/>
    <property type="match status" value="1"/>
</dbReference>
<dbReference type="OMA" id="TWADDES"/>
<feature type="transmembrane region" description="Helical" evidence="2">
    <location>
        <begin position="46"/>
        <end position="68"/>
    </location>
</feature>
<feature type="region of interest" description="Disordered" evidence="1">
    <location>
        <begin position="346"/>
        <end position="385"/>
    </location>
</feature>
<feature type="transmembrane region" description="Helical" evidence="2">
    <location>
        <begin position="12"/>
        <end position="34"/>
    </location>
</feature>
<dbReference type="STRING" id="47428.A0A284R896"/>
<evidence type="ECO:0000313" key="4">
    <source>
        <dbReference type="EMBL" id="SJL04940.1"/>
    </source>
</evidence>
<dbReference type="AlphaFoldDB" id="A0A284R896"/>
<keyword evidence="2" id="KW-0472">Membrane</keyword>
<dbReference type="Proteomes" id="UP000219338">
    <property type="component" value="Unassembled WGS sequence"/>
</dbReference>
<accession>A0A284R896</accession>
<keyword evidence="2" id="KW-0812">Transmembrane</keyword>
<feature type="transmembrane region" description="Helical" evidence="2">
    <location>
        <begin position="137"/>
        <end position="170"/>
    </location>
</feature>
<feature type="transmembrane region" description="Helical" evidence="2">
    <location>
        <begin position="190"/>
        <end position="214"/>
    </location>
</feature>